<evidence type="ECO:0000256" key="1">
    <source>
        <dbReference type="SAM" id="Phobius"/>
    </source>
</evidence>
<name>K4AIQ2_SETIT</name>
<sequence length="140" mass="16198">MARSWSSSSSMDAQGTLGRGLQSLTGRAGGCSYWFWAEDPYPEFIQDMLRDLKILVWGLTKQNRELRDRLGDATLMVKEHKGEVRALKVEMEANASRKEEESDAMRDRVCRMEKELVVYKFLIKCCVVLVLVVVWNKWFS</sequence>
<proteinExistence type="predicted"/>
<evidence type="ECO:0000313" key="4">
    <source>
        <dbReference type="Proteomes" id="UP000004995"/>
    </source>
</evidence>
<reference evidence="2" key="2">
    <citation type="submission" date="2015-07" db="EMBL/GenBank/DDBJ databases">
        <authorList>
            <person name="Noorani M."/>
        </authorList>
    </citation>
    <scope>NUCLEOTIDE SEQUENCE</scope>
    <source>
        <strain evidence="2">Yugu1</strain>
    </source>
</reference>
<dbReference type="EMBL" id="AGNK02005864">
    <property type="status" value="NOT_ANNOTATED_CDS"/>
    <property type="molecule type" value="Genomic_DNA"/>
</dbReference>
<dbReference type="HOGENOM" id="CLU_1838606_0_0_1"/>
<dbReference type="Gramene" id="KQK90008">
    <property type="protein sequence ID" value="KQK90008"/>
    <property type="gene ID" value="SETIT_038764mg"/>
</dbReference>
<reference evidence="3" key="3">
    <citation type="submission" date="2018-08" db="UniProtKB">
        <authorList>
            <consortium name="EnsemblPlants"/>
        </authorList>
    </citation>
    <scope>IDENTIFICATION</scope>
    <source>
        <strain evidence="3">Yugu1</strain>
    </source>
</reference>
<keyword evidence="1" id="KW-1133">Transmembrane helix</keyword>
<protein>
    <submittedName>
        <fullName evidence="2 3">Uncharacterized protein</fullName>
    </submittedName>
</protein>
<organism evidence="3 4">
    <name type="scientific">Setaria italica</name>
    <name type="common">Foxtail millet</name>
    <name type="synonym">Panicum italicum</name>
    <dbReference type="NCBI Taxonomy" id="4555"/>
    <lineage>
        <taxon>Eukaryota</taxon>
        <taxon>Viridiplantae</taxon>
        <taxon>Streptophyta</taxon>
        <taxon>Embryophyta</taxon>
        <taxon>Tracheophyta</taxon>
        <taxon>Spermatophyta</taxon>
        <taxon>Magnoliopsida</taxon>
        <taxon>Liliopsida</taxon>
        <taxon>Poales</taxon>
        <taxon>Poaceae</taxon>
        <taxon>PACMAD clade</taxon>
        <taxon>Panicoideae</taxon>
        <taxon>Panicodae</taxon>
        <taxon>Paniceae</taxon>
        <taxon>Cenchrinae</taxon>
        <taxon>Setaria</taxon>
    </lineage>
</organism>
<keyword evidence="4" id="KW-1185">Reference proteome</keyword>
<dbReference type="AlphaFoldDB" id="K4AIQ2"/>
<dbReference type="Proteomes" id="UP000004995">
    <property type="component" value="Unassembled WGS sequence"/>
</dbReference>
<reference evidence="2 4" key="1">
    <citation type="journal article" date="2012" name="Nat. Biotechnol.">
        <title>Reference genome sequence of the model plant Setaria.</title>
        <authorList>
            <person name="Bennetzen J.L."/>
            <person name="Schmutz J."/>
            <person name="Wang H."/>
            <person name="Percifield R."/>
            <person name="Hawkins J."/>
            <person name="Pontaroli A.C."/>
            <person name="Estep M."/>
            <person name="Feng L."/>
            <person name="Vaughn J.N."/>
            <person name="Grimwood J."/>
            <person name="Jenkins J."/>
            <person name="Barry K."/>
            <person name="Lindquist E."/>
            <person name="Hellsten U."/>
            <person name="Deshpande S."/>
            <person name="Wang X."/>
            <person name="Wu X."/>
            <person name="Mitros T."/>
            <person name="Triplett J."/>
            <person name="Yang X."/>
            <person name="Ye C.Y."/>
            <person name="Mauro-Herrera M."/>
            <person name="Wang L."/>
            <person name="Li P."/>
            <person name="Sharma M."/>
            <person name="Sharma R."/>
            <person name="Ronald P.C."/>
            <person name="Panaud O."/>
            <person name="Kellogg E.A."/>
            <person name="Brutnell T.P."/>
            <person name="Doust A.N."/>
            <person name="Tuskan G.A."/>
            <person name="Rokhsar D."/>
            <person name="Devos K.M."/>
        </authorList>
    </citation>
    <scope>NUCLEOTIDE SEQUENCE [LARGE SCALE GENOMIC DNA]</scope>
    <source>
        <strain evidence="4">cv. Yugu1</strain>
        <strain evidence="2">Yugu1</strain>
    </source>
</reference>
<feature type="transmembrane region" description="Helical" evidence="1">
    <location>
        <begin position="116"/>
        <end position="135"/>
    </location>
</feature>
<accession>K4AIQ2</accession>
<dbReference type="EMBL" id="CM003536">
    <property type="protein sequence ID" value="RCV43886.1"/>
    <property type="molecule type" value="Genomic_DNA"/>
</dbReference>
<dbReference type="EnsemblPlants" id="KQK90008">
    <property type="protein sequence ID" value="KQK90008"/>
    <property type="gene ID" value="SETIT_038764mg"/>
</dbReference>
<evidence type="ECO:0000313" key="2">
    <source>
        <dbReference type="EMBL" id="RCV43886.1"/>
    </source>
</evidence>
<keyword evidence="1" id="KW-0812">Transmembrane</keyword>
<keyword evidence="1" id="KW-0472">Membrane</keyword>
<gene>
    <name evidence="2" type="ORF">SETIT_9G330100v2</name>
</gene>
<evidence type="ECO:0000313" key="3">
    <source>
        <dbReference type="EnsemblPlants" id="KQK90008"/>
    </source>
</evidence>